<dbReference type="InterPro" id="IPR035965">
    <property type="entry name" value="PAS-like_dom_sf"/>
</dbReference>
<dbReference type="Pfam" id="PF02518">
    <property type="entry name" value="HATPase_c"/>
    <property type="match status" value="1"/>
</dbReference>
<dbReference type="GO" id="GO:0000155">
    <property type="term" value="F:phosphorelay sensor kinase activity"/>
    <property type="evidence" value="ECO:0007669"/>
    <property type="project" value="InterPro"/>
</dbReference>
<comment type="subcellular location">
    <subcellularLocation>
        <location evidence="2">Cell inner membrane</location>
        <topology evidence="2">Multi-pass membrane protein</topology>
    </subcellularLocation>
</comment>
<dbReference type="CDD" id="cd00082">
    <property type="entry name" value="HisKA"/>
    <property type="match status" value="1"/>
</dbReference>
<evidence type="ECO:0000256" key="5">
    <source>
        <dbReference type="ARBA" id="ARBA00022679"/>
    </source>
</evidence>
<dbReference type="EMBL" id="JAEQNA010000001">
    <property type="protein sequence ID" value="MBL0419321.1"/>
    <property type="molecule type" value="Genomic_DNA"/>
</dbReference>
<evidence type="ECO:0000259" key="9">
    <source>
        <dbReference type="PROSITE" id="PS50109"/>
    </source>
</evidence>
<dbReference type="Pfam" id="PF00072">
    <property type="entry name" value="Response_reg"/>
    <property type="match status" value="1"/>
</dbReference>
<dbReference type="Gene3D" id="3.40.50.2300">
    <property type="match status" value="1"/>
</dbReference>
<reference evidence="12" key="1">
    <citation type="submission" date="2021-01" db="EMBL/GenBank/DDBJ databases">
        <title>Ramlibacter sp. strain AW1 16S ribosomal RNA gene Genome sequencing and assembly.</title>
        <authorList>
            <person name="Kang M."/>
        </authorList>
    </citation>
    <scope>NUCLEOTIDE SEQUENCE</scope>
    <source>
        <strain evidence="12">AW1</strain>
    </source>
</reference>
<dbReference type="InterPro" id="IPR003594">
    <property type="entry name" value="HATPase_dom"/>
</dbReference>
<dbReference type="InterPro" id="IPR003661">
    <property type="entry name" value="HisK_dim/P_dom"/>
</dbReference>
<dbReference type="SUPFAM" id="SSF55785">
    <property type="entry name" value="PYP-like sensor domain (PAS domain)"/>
    <property type="match status" value="2"/>
</dbReference>
<gene>
    <name evidence="12" type="ORF">JI739_03070</name>
</gene>
<dbReference type="Pfam" id="PF00512">
    <property type="entry name" value="HisKA"/>
    <property type="match status" value="1"/>
</dbReference>
<dbReference type="AlphaFoldDB" id="A0A936ZN79"/>
<proteinExistence type="predicted"/>
<dbReference type="CDD" id="cd00075">
    <property type="entry name" value="HATPase"/>
    <property type="match status" value="1"/>
</dbReference>
<dbReference type="PANTHER" id="PTHR43547">
    <property type="entry name" value="TWO-COMPONENT HISTIDINE KINASE"/>
    <property type="match status" value="1"/>
</dbReference>
<dbReference type="CDD" id="cd17580">
    <property type="entry name" value="REC_2_DhkD-like"/>
    <property type="match status" value="1"/>
</dbReference>
<dbReference type="PANTHER" id="PTHR43547:SF2">
    <property type="entry name" value="HYBRID SIGNAL TRANSDUCTION HISTIDINE KINASE C"/>
    <property type="match status" value="1"/>
</dbReference>
<evidence type="ECO:0000256" key="4">
    <source>
        <dbReference type="ARBA" id="ARBA00022553"/>
    </source>
</evidence>
<feature type="region of interest" description="Disordered" evidence="8">
    <location>
        <begin position="536"/>
        <end position="556"/>
    </location>
</feature>
<evidence type="ECO:0000256" key="6">
    <source>
        <dbReference type="ARBA" id="ARBA00022777"/>
    </source>
</evidence>
<dbReference type="Gene3D" id="3.30.565.10">
    <property type="entry name" value="Histidine kinase-like ATPase, C-terminal domain"/>
    <property type="match status" value="1"/>
</dbReference>
<feature type="domain" description="PAC" evidence="11">
    <location>
        <begin position="246"/>
        <end position="301"/>
    </location>
</feature>
<comment type="caution">
    <text evidence="12">The sequence shown here is derived from an EMBL/GenBank/DDBJ whole genome shotgun (WGS) entry which is preliminary data.</text>
</comment>
<organism evidence="12 13">
    <name type="scientific">Ramlibacter aurantiacus</name>
    <dbReference type="NCBI Taxonomy" id="2801330"/>
    <lineage>
        <taxon>Bacteria</taxon>
        <taxon>Pseudomonadati</taxon>
        <taxon>Pseudomonadota</taxon>
        <taxon>Betaproteobacteria</taxon>
        <taxon>Burkholderiales</taxon>
        <taxon>Comamonadaceae</taxon>
        <taxon>Ramlibacter</taxon>
    </lineage>
</organism>
<evidence type="ECO:0000259" key="11">
    <source>
        <dbReference type="PROSITE" id="PS50113"/>
    </source>
</evidence>
<dbReference type="SUPFAM" id="SSF55874">
    <property type="entry name" value="ATPase domain of HSP90 chaperone/DNA topoisomerase II/histidine kinase"/>
    <property type="match status" value="1"/>
</dbReference>
<dbReference type="Gene3D" id="3.30.450.20">
    <property type="entry name" value="PAS domain"/>
    <property type="match status" value="2"/>
</dbReference>
<evidence type="ECO:0000256" key="1">
    <source>
        <dbReference type="ARBA" id="ARBA00000085"/>
    </source>
</evidence>
<dbReference type="NCBIfam" id="TIGR00229">
    <property type="entry name" value="sensory_box"/>
    <property type="match status" value="1"/>
</dbReference>
<dbReference type="InterPro" id="IPR000014">
    <property type="entry name" value="PAS"/>
</dbReference>
<dbReference type="InterPro" id="IPR004358">
    <property type="entry name" value="Sig_transdc_His_kin-like_C"/>
</dbReference>
<dbReference type="InterPro" id="IPR000700">
    <property type="entry name" value="PAS-assoc_C"/>
</dbReference>
<dbReference type="GO" id="GO:0005886">
    <property type="term" value="C:plasma membrane"/>
    <property type="evidence" value="ECO:0007669"/>
    <property type="project" value="UniProtKB-SubCell"/>
</dbReference>
<dbReference type="InterPro" id="IPR011006">
    <property type="entry name" value="CheY-like_superfamily"/>
</dbReference>
<dbReference type="Proteomes" id="UP000613011">
    <property type="component" value="Unassembled WGS sequence"/>
</dbReference>
<keyword evidence="5" id="KW-0808">Transferase</keyword>
<dbReference type="SMART" id="SM00387">
    <property type="entry name" value="HATPase_c"/>
    <property type="match status" value="1"/>
</dbReference>
<feature type="domain" description="Response regulatory" evidence="10">
    <location>
        <begin position="560"/>
        <end position="676"/>
    </location>
</feature>
<dbReference type="EC" id="2.7.13.3" evidence="3"/>
<keyword evidence="6" id="KW-0418">Kinase</keyword>
<dbReference type="Pfam" id="PF08448">
    <property type="entry name" value="PAS_4"/>
    <property type="match status" value="2"/>
</dbReference>
<dbReference type="InterPro" id="IPR036890">
    <property type="entry name" value="HATPase_C_sf"/>
</dbReference>
<dbReference type="FunFam" id="3.30.565.10:FF:000006">
    <property type="entry name" value="Sensor histidine kinase WalK"/>
    <property type="match status" value="1"/>
</dbReference>
<evidence type="ECO:0000256" key="2">
    <source>
        <dbReference type="ARBA" id="ARBA00004429"/>
    </source>
</evidence>
<dbReference type="PROSITE" id="PS50109">
    <property type="entry name" value="HIS_KIN"/>
    <property type="match status" value="1"/>
</dbReference>
<evidence type="ECO:0000313" key="13">
    <source>
        <dbReference type="Proteomes" id="UP000613011"/>
    </source>
</evidence>
<evidence type="ECO:0000313" key="12">
    <source>
        <dbReference type="EMBL" id="MBL0419321.1"/>
    </source>
</evidence>
<dbReference type="InterPro" id="IPR036097">
    <property type="entry name" value="HisK_dim/P_sf"/>
</dbReference>
<feature type="domain" description="Histidine kinase" evidence="9">
    <location>
        <begin position="319"/>
        <end position="536"/>
    </location>
</feature>
<keyword evidence="13" id="KW-1185">Reference proteome</keyword>
<protein>
    <recommendedName>
        <fullName evidence="3">histidine kinase</fullName>
        <ecNumber evidence="3">2.7.13.3</ecNumber>
    </recommendedName>
</protein>
<dbReference type="SMART" id="SM00388">
    <property type="entry name" value="HisKA"/>
    <property type="match status" value="1"/>
</dbReference>
<dbReference type="RefSeq" id="WP_201682362.1">
    <property type="nucleotide sequence ID" value="NZ_JAEQNA010000001.1"/>
</dbReference>
<accession>A0A936ZN79</accession>
<name>A0A936ZN79_9BURK</name>
<feature type="modified residue" description="4-aspartylphosphate" evidence="7">
    <location>
        <position position="609"/>
    </location>
</feature>
<dbReference type="InterPro" id="IPR013656">
    <property type="entry name" value="PAS_4"/>
</dbReference>
<evidence type="ECO:0000259" key="10">
    <source>
        <dbReference type="PROSITE" id="PS50110"/>
    </source>
</evidence>
<evidence type="ECO:0000256" key="8">
    <source>
        <dbReference type="SAM" id="MobiDB-lite"/>
    </source>
</evidence>
<keyword evidence="4 7" id="KW-0597">Phosphoprotein</keyword>
<dbReference type="InterPro" id="IPR005467">
    <property type="entry name" value="His_kinase_dom"/>
</dbReference>
<dbReference type="PROSITE" id="PS50113">
    <property type="entry name" value="PAC"/>
    <property type="match status" value="1"/>
</dbReference>
<evidence type="ECO:0000256" key="7">
    <source>
        <dbReference type="PROSITE-ProRule" id="PRU00169"/>
    </source>
</evidence>
<dbReference type="SUPFAM" id="SSF52172">
    <property type="entry name" value="CheY-like"/>
    <property type="match status" value="1"/>
</dbReference>
<dbReference type="PRINTS" id="PR00344">
    <property type="entry name" value="BCTRLSENSOR"/>
</dbReference>
<dbReference type="InterPro" id="IPR001789">
    <property type="entry name" value="Sig_transdc_resp-reg_receiver"/>
</dbReference>
<evidence type="ECO:0000256" key="3">
    <source>
        <dbReference type="ARBA" id="ARBA00012438"/>
    </source>
</evidence>
<dbReference type="SMART" id="SM00448">
    <property type="entry name" value="REC"/>
    <property type="match status" value="1"/>
</dbReference>
<sequence length="683" mass="74854">MKSDPAQAVVPAFLDGGGEVGALMRRHDWSGSCLGHPSAWPQSLRTVVQLMLGSKFPMFLAWGPQLCLLYNDAYAEILGAKHPASLGHRFDEVWAEIWSDVLPLVEQALAGQAVFHENLPLTMHRHGYDEPAWFTFSYSPLRDESGGVAGMYCACVETTDQVIAEAYRDAENERFRTLFDQAPGFMAILRGRDYVFDLTNDAYSQLVGHRPVLGKPVREALPEVAEQGFIQLLDRVFDSGEPFVGHSMPIKLQRVPDGPLEERFVDFVFQPIRDTRGVIAGIFAEGSDVTERKRAEEELRQLAANLAEANRRQSEFLATLAHELRNPLAPIRTGLDLMRISGDPAIAAKSRQIIERQLDHLVHLVDDLLDVARISTGKIELRKALVPLRQIVHTAVEAALPGIEAKHQDLRVRMPDDAIWLDADAHRIAQVIGNVLTNARKYTPDHGTIELSVRRERGEAMIVVADNGVGISPDALPHIFDLFTQASEAGGHAQGGLGIGLSLVRSLTEKHGGTVGVTSPGPGQGATVTIRLPLALPGPAPAETAQPSRPRDTARQRPLRILVADDNQDAAELLKELVRSQGHEVRTAHDGASALDLARSFVPDLALLDIGMPGMSGYELAKAIREVPQLRSTRLAAITGWGAKEDRERSQEAGFDHHFTKPVAFGVLNDLIARMDQARRAVD</sequence>
<dbReference type="Gene3D" id="1.10.287.130">
    <property type="match status" value="1"/>
</dbReference>
<comment type="catalytic activity">
    <reaction evidence="1">
        <text>ATP + protein L-histidine = ADP + protein N-phospho-L-histidine.</text>
        <dbReference type="EC" id="2.7.13.3"/>
    </reaction>
</comment>
<dbReference type="PROSITE" id="PS50110">
    <property type="entry name" value="RESPONSE_REGULATORY"/>
    <property type="match status" value="1"/>
</dbReference>
<dbReference type="SUPFAM" id="SSF47384">
    <property type="entry name" value="Homodimeric domain of signal transducing histidine kinase"/>
    <property type="match status" value="1"/>
</dbReference>